<keyword evidence="3" id="KW-0547">Nucleotide-binding</keyword>
<evidence type="ECO:0000313" key="6">
    <source>
        <dbReference type="EMBL" id="SHM86393.1"/>
    </source>
</evidence>
<feature type="domain" description="ABC transporter" evidence="5">
    <location>
        <begin position="7"/>
        <end position="224"/>
    </location>
</feature>
<dbReference type="PANTHER" id="PTHR42798">
    <property type="entry name" value="LIPOPROTEIN-RELEASING SYSTEM ATP-BINDING PROTEIN LOLD"/>
    <property type="match status" value="1"/>
</dbReference>
<proteinExistence type="inferred from homology"/>
<evidence type="ECO:0000256" key="1">
    <source>
        <dbReference type="ARBA" id="ARBA00005417"/>
    </source>
</evidence>
<dbReference type="InterPro" id="IPR017871">
    <property type="entry name" value="ABC_transporter-like_CS"/>
</dbReference>
<dbReference type="SUPFAM" id="SSF52540">
    <property type="entry name" value="P-loop containing nucleoside triphosphate hydrolases"/>
    <property type="match status" value="1"/>
</dbReference>
<dbReference type="CDD" id="cd03255">
    <property type="entry name" value="ABC_MJ0796_LolCDE_FtsE"/>
    <property type="match status" value="1"/>
</dbReference>
<dbReference type="PANTHER" id="PTHR42798:SF6">
    <property type="entry name" value="CELL DIVISION ATP-BINDING PROTEIN FTSE"/>
    <property type="match status" value="1"/>
</dbReference>
<accession>A0A1M7M6M3</accession>
<dbReference type="Gene3D" id="3.40.50.300">
    <property type="entry name" value="P-loop containing nucleotide triphosphate hydrolases"/>
    <property type="match status" value="1"/>
</dbReference>
<evidence type="ECO:0000259" key="5">
    <source>
        <dbReference type="PROSITE" id="PS50893"/>
    </source>
</evidence>
<dbReference type="GO" id="GO:0022857">
    <property type="term" value="F:transmembrane transporter activity"/>
    <property type="evidence" value="ECO:0007669"/>
    <property type="project" value="UniProtKB-ARBA"/>
</dbReference>
<gene>
    <name evidence="6" type="ORF">SAMN04487860_11930</name>
</gene>
<dbReference type="OrthoDB" id="9802264at2"/>
<dbReference type="InterPro" id="IPR017911">
    <property type="entry name" value="MacB-like_ATP-bd"/>
</dbReference>
<dbReference type="Proteomes" id="UP000184394">
    <property type="component" value="Unassembled WGS sequence"/>
</dbReference>
<dbReference type="InterPro" id="IPR003439">
    <property type="entry name" value="ABC_transporter-like_ATP-bd"/>
</dbReference>
<dbReference type="RefSeq" id="WP_072952286.1">
    <property type="nucleotide sequence ID" value="NZ_FRCT01000019.1"/>
</dbReference>
<keyword evidence="2" id="KW-0813">Transport</keyword>
<evidence type="ECO:0000313" key="7">
    <source>
        <dbReference type="Proteomes" id="UP000184394"/>
    </source>
</evidence>
<evidence type="ECO:0000256" key="4">
    <source>
        <dbReference type="ARBA" id="ARBA00022840"/>
    </source>
</evidence>
<evidence type="ECO:0000256" key="3">
    <source>
        <dbReference type="ARBA" id="ARBA00022741"/>
    </source>
</evidence>
<dbReference type="InterPro" id="IPR003593">
    <property type="entry name" value="AAA+_ATPase"/>
</dbReference>
<organism evidence="6 7">
    <name type="scientific">Ruminococcus flavefaciens</name>
    <dbReference type="NCBI Taxonomy" id="1265"/>
    <lineage>
        <taxon>Bacteria</taxon>
        <taxon>Bacillati</taxon>
        <taxon>Bacillota</taxon>
        <taxon>Clostridia</taxon>
        <taxon>Eubacteriales</taxon>
        <taxon>Oscillospiraceae</taxon>
        <taxon>Ruminococcus</taxon>
    </lineage>
</organism>
<protein>
    <submittedName>
        <fullName evidence="6">Putative ABC transport system ATP-binding protein</fullName>
    </submittedName>
</protein>
<dbReference type="PROSITE" id="PS00211">
    <property type="entry name" value="ABC_TRANSPORTER_1"/>
    <property type="match status" value="1"/>
</dbReference>
<keyword evidence="4 6" id="KW-0067">ATP-binding</keyword>
<sequence length="224" mass="24789">MDDNIILKTEKLTKEYGEGENAFLALDKVDLEVRQGEFVAITGESGSGKTTLLNCLGSLDRATSGSILFNGKDITKMDDNGLSAYRRKSIGFIFQNFNLIPVLNVEENIVLPLNLDNTSPDKEFLEELLKLTGLDVKRNNYPHELSGGQQQRVAFARALIHKPKIILADEPTGNLDSKNSREIISILKNSIKKYNQTLILITHDGSIAAQADRICRITDGVLSE</sequence>
<evidence type="ECO:0000256" key="2">
    <source>
        <dbReference type="ARBA" id="ARBA00022448"/>
    </source>
</evidence>
<dbReference type="GO" id="GO:0005524">
    <property type="term" value="F:ATP binding"/>
    <property type="evidence" value="ECO:0007669"/>
    <property type="project" value="UniProtKB-KW"/>
</dbReference>
<dbReference type="Pfam" id="PF00005">
    <property type="entry name" value="ABC_tran"/>
    <property type="match status" value="1"/>
</dbReference>
<dbReference type="AlphaFoldDB" id="A0A1M7M6M3"/>
<name>A0A1M7M6M3_RUMFL</name>
<dbReference type="PROSITE" id="PS50893">
    <property type="entry name" value="ABC_TRANSPORTER_2"/>
    <property type="match status" value="1"/>
</dbReference>
<dbReference type="FunFam" id="3.40.50.300:FF:000032">
    <property type="entry name" value="Export ABC transporter ATP-binding protein"/>
    <property type="match status" value="1"/>
</dbReference>
<comment type="similarity">
    <text evidence="1">Belongs to the ABC transporter superfamily.</text>
</comment>
<dbReference type="GO" id="GO:0098796">
    <property type="term" value="C:membrane protein complex"/>
    <property type="evidence" value="ECO:0007669"/>
    <property type="project" value="UniProtKB-ARBA"/>
</dbReference>
<reference evidence="6 7" key="1">
    <citation type="submission" date="2016-11" db="EMBL/GenBank/DDBJ databases">
        <authorList>
            <person name="Jaros S."/>
            <person name="Januszkiewicz K."/>
            <person name="Wedrychowicz H."/>
        </authorList>
    </citation>
    <scope>NUCLEOTIDE SEQUENCE [LARGE SCALE GENOMIC DNA]</scope>
    <source>
        <strain evidence="6 7">Y1</strain>
    </source>
</reference>
<dbReference type="EMBL" id="FRCT01000019">
    <property type="protein sequence ID" value="SHM86393.1"/>
    <property type="molecule type" value="Genomic_DNA"/>
</dbReference>
<dbReference type="GO" id="GO:0016887">
    <property type="term" value="F:ATP hydrolysis activity"/>
    <property type="evidence" value="ECO:0007669"/>
    <property type="project" value="InterPro"/>
</dbReference>
<dbReference type="InterPro" id="IPR027417">
    <property type="entry name" value="P-loop_NTPase"/>
</dbReference>
<dbReference type="SMART" id="SM00382">
    <property type="entry name" value="AAA"/>
    <property type="match status" value="1"/>
</dbReference>